<evidence type="ECO:0000256" key="11">
    <source>
        <dbReference type="ARBA" id="ARBA00022801"/>
    </source>
</evidence>
<dbReference type="InterPro" id="IPR030396">
    <property type="entry name" value="Peptidase_S6_dom"/>
</dbReference>
<keyword evidence="7" id="KW-0645">Protease</keyword>
<feature type="transmembrane region" description="Helical" evidence="17">
    <location>
        <begin position="49"/>
        <end position="69"/>
    </location>
</feature>
<evidence type="ECO:0000256" key="16">
    <source>
        <dbReference type="SAM" id="MobiDB-lite"/>
    </source>
</evidence>
<dbReference type="GO" id="GO:0006508">
    <property type="term" value="P:proteolysis"/>
    <property type="evidence" value="ECO:0007669"/>
    <property type="project" value="UniProtKB-KW"/>
</dbReference>
<dbReference type="InterPro" id="IPR050909">
    <property type="entry name" value="Bact_Autotransporter_VF"/>
</dbReference>
<dbReference type="SMART" id="SM00869">
    <property type="entry name" value="Autotransporter"/>
    <property type="match status" value="1"/>
</dbReference>
<evidence type="ECO:0000256" key="2">
    <source>
        <dbReference type="ARBA" id="ARBA00004418"/>
    </source>
</evidence>
<dbReference type="InterPro" id="IPR004899">
    <property type="entry name" value="Pertactin_central"/>
</dbReference>
<keyword evidence="11 20" id="KW-0378">Hydrolase</keyword>
<evidence type="ECO:0000256" key="10">
    <source>
        <dbReference type="ARBA" id="ARBA00022764"/>
    </source>
</evidence>
<name>A0A448T390_MANHA</name>
<proteinExistence type="predicted"/>
<dbReference type="SUPFAM" id="SSF103515">
    <property type="entry name" value="Autotransporter"/>
    <property type="match status" value="1"/>
</dbReference>
<dbReference type="EC" id="3.4.21.72" evidence="20"/>
<dbReference type="Pfam" id="PF03212">
    <property type="entry name" value="Pertactin"/>
    <property type="match status" value="1"/>
</dbReference>
<comment type="subcellular location">
    <subcellularLocation>
        <location evidence="3">Cell outer membrane</location>
        <topology evidence="3">Multi-pass membrane protein</topology>
    </subcellularLocation>
    <subcellularLocation>
        <location evidence="1">Cell surface</location>
    </subcellularLocation>
    <subcellularLocation>
        <location evidence="2">Periplasm</location>
    </subcellularLocation>
    <subcellularLocation>
        <location evidence="4">Secreted</location>
    </subcellularLocation>
</comment>
<feature type="domain" description="Peptidase S6" evidence="19">
    <location>
        <begin position="71"/>
        <end position="334"/>
    </location>
</feature>
<dbReference type="PANTHER" id="PTHR12338">
    <property type="entry name" value="AUTOTRANSPORTER"/>
    <property type="match status" value="1"/>
</dbReference>
<keyword evidence="13 17" id="KW-0472">Membrane</keyword>
<dbReference type="GO" id="GO:0005576">
    <property type="term" value="C:extracellular region"/>
    <property type="evidence" value="ECO:0007669"/>
    <property type="project" value="UniProtKB-SubCell"/>
</dbReference>
<feature type="domain" description="Autotransporter" evidence="18">
    <location>
        <begin position="1227"/>
        <end position="1482"/>
    </location>
</feature>
<dbReference type="EMBL" id="LR134495">
    <property type="protein sequence ID" value="VEI74395.1"/>
    <property type="molecule type" value="Genomic_DNA"/>
</dbReference>
<evidence type="ECO:0000256" key="4">
    <source>
        <dbReference type="ARBA" id="ARBA00004613"/>
    </source>
</evidence>
<dbReference type="PROSITE" id="PS51691">
    <property type="entry name" value="PEPTIDASE_S6"/>
    <property type="match status" value="1"/>
</dbReference>
<reference evidence="20" key="1">
    <citation type="submission" date="2018-12" db="EMBL/GenBank/DDBJ databases">
        <authorList>
            <consortium name="Pathogen Informatics"/>
        </authorList>
    </citation>
    <scope>NUCLEOTIDE SEQUENCE [LARGE SCALE GENOMIC DNA]</scope>
    <source>
        <strain evidence="20">NCTC10643</strain>
    </source>
</reference>
<evidence type="ECO:0000259" key="18">
    <source>
        <dbReference type="PROSITE" id="PS51208"/>
    </source>
</evidence>
<keyword evidence="5" id="KW-1134">Transmembrane beta strand</keyword>
<dbReference type="Pfam" id="PF03797">
    <property type="entry name" value="Autotransporter"/>
    <property type="match status" value="1"/>
</dbReference>
<dbReference type="PROSITE" id="PS51208">
    <property type="entry name" value="AUTOTRANSPORTER"/>
    <property type="match status" value="1"/>
</dbReference>
<dbReference type="Gene3D" id="2.40.10.120">
    <property type="match status" value="1"/>
</dbReference>
<dbReference type="PRINTS" id="PR00921">
    <property type="entry name" value="IGASERPTASE"/>
</dbReference>
<evidence type="ECO:0000313" key="20">
    <source>
        <dbReference type="EMBL" id="VEI74395.1"/>
    </source>
</evidence>
<evidence type="ECO:0000256" key="6">
    <source>
        <dbReference type="ARBA" id="ARBA00022525"/>
    </source>
</evidence>
<keyword evidence="10" id="KW-0574">Periplasm</keyword>
<dbReference type="Gene3D" id="2.160.20.20">
    <property type="match status" value="2"/>
</dbReference>
<dbReference type="SUPFAM" id="SSF51126">
    <property type="entry name" value="Pectin lyase-like"/>
    <property type="match status" value="1"/>
</dbReference>
<dbReference type="Proteomes" id="UP000271188">
    <property type="component" value="Chromosome"/>
</dbReference>
<dbReference type="InterPro" id="IPR012332">
    <property type="entry name" value="Autotransporter_pectin_lyase_C"/>
</dbReference>
<evidence type="ECO:0000313" key="21">
    <source>
        <dbReference type="Proteomes" id="UP000271188"/>
    </source>
</evidence>
<keyword evidence="15" id="KW-0998">Cell outer membrane</keyword>
<keyword evidence="17" id="KW-1133">Transmembrane helix</keyword>
<dbReference type="InterPro" id="IPR011050">
    <property type="entry name" value="Pectin_lyase_fold/virulence"/>
</dbReference>
<keyword evidence="9" id="KW-0732">Signal</keyword>
<evidence type="ECO:0000256" key="14">
    <source>
        <dbReference type="ARBA" id="ARBA00023145"/>
    </source>
</evidence>
<organism evidence="20 21">
    <name type="scientific">Mannheimia haemolytica</name>
    <name type="common">Pasteurella haemolytica</name>
    <dbReference type="NCBI Taxonomy" id="75985"/>
    <lineage>
        <taxon>Bacteria</taxon>
        <taxon>Pseudomonadati</taxon>
        <taxon>Pseudomonadota</taxon>
        <taxon>Gammaproteobacteria</taxon>
        <taxon>Pasteurellales</taxon>
        <taxon>Pasteurellaceae</taxon>
        <taxon>Mannheimia</taxon>
    </lineage>
</organism>
<evidence type="ECO:0000259" key="19">
    <source>
        <dbReference type="PROSITE" id="PS51691"/>
    </source>
</evidence>
<keyword evidence="8 17" id="KW-0812">Transmembrane</keyword>
<keyword evidence="6" id="KW-0964">Secreted</keyword>
<evidence type="ECO:0000256" key="5">
    <source>
        <dbReference type="ARBA" id="ARBA00022452"/>
    </source>
</evidence>
<dbReference type="PANTHER" id="PTHR12338:SF10">
    <property type="entry name" value="ADHESION AND PENETRATION PROTEIN AUTOTRANSPORTER"/>
    <property type="match status" value="1"/>
</dbReference>
<evidence type="ECO:0000256" key="12">
    <source>
        <dbReference type="ARBA" id="ARBA00022825"/>
    </source>
</evidence>
<evidence type="ECO:0000256" key="15">
    <source>
        <dbReference type="ARBA" id="ARBA00023237"/>
    </source>
</evidence>
<dbReference type="GO" id="GO:0009279">
    <property type="term" value="C:cell outer membrane"/>
    <property type="evidence" value="ECO:0007669"/>
    <property type="project" value="UniProtKB-SubCell"/>
</dbReference>
<evidence type="ECO:0000256" key="7">
    <source>
        <dbReference type="ARBA" id="ARBA00022670"/>
    </source>
</evidence>
<evidence type="ECO:0000256" key="1">
    <source>
        <dbReference type="ARBA" id="ARBA00004241"/>
    </source>
</evidence>
<keyword evidence="14" id="KW-0865">Zymogen</keyword>
<evidence type="ECO:0000256" key="17">
    <source>
        <dbReference type="SAM" id="Phobius"/>
    </source>
</evidence>
<protein>
    <submittedName>
        <fullName evidence="20">IgA-specific serine endopeptidase autotransporter</fullName>
        <ecNumber evidence="20">3.4.21.72</ecNumber>
    </submittedName>
</protein>
<sequence length="1482" mass="162631">MFCPLLSGLTIFTICYVFPIVVIECLFCHQLVLEFAKFYFLDDKYMKPASFKLSLISAFVGLSLAQLSYSSTVRGDIDYQYFRDLAENKGKFYVGAKNVEIFNKQGDKIGIALENIPMIDFSVITRGGGYATLTKPQYIVSVEHNRGYRTVQFGDSGSENPDNHHFNYQLVSRNDYDPKGSKAIQGFTHNDYQTPRLHKLVTETAPAEQSQEKNYDLYRDASIFPMFIRAGSGTQYILAEKNAVKEKLADPYAYLIGGTTLKLTSNNANTFVFKGNVFDDSYSPLSSHPQQGDSGSGMFAWDNRLNRWVYIATLQSGNDDFTVSVVNHPEYGDLLEQEDTAGTISDSGKTLTWTALGNSSKITGATAELVVDLADTSLPDPTTGKPHKPSLHHGKTLKISGDGNTLNLANNINQGAGALYFSGNAVVTGANEMTTWLGAGISVDKNKNVEWQVHNPVGDRLSKIGEGTLTVSGKGKNLGSISVGDGTVILNQQAGENGEKSAFSEVGIVSGRPTVILNSADQVDPNSIYFGYRGGRLDLNGNSLTFNRIQNVDDGARIVNNNAGVAANISLVGQVFTDNDVRTINFGEGYNADLFRSQGAYFVLENNAWKFISWNHDDAKKYVVEKKNKALENQLYAYNGYFGESDSSRENGKLNIHFKPINAGGKLLLTGGTALDGILSAENDAEIILSGRPIPYARQVLDENKKTINKEIIKEGEWINRTFSATTFQAKDNGKIEVSRNVVEVNGNFNLSDNATAQVGFTQGKSQSCIRSDRTGIASCNLSVLSDKDLHSWQRTTVNSDIKLTQNARFELGSKADLIGTIESNGDSQINLQNGSSWVMTGNSNVNKLNVDNATITLDNNVGEPNTLNINSLSGSGVINFITYFAQTISDLINVEHASGAFKAKISQIGTPTNDQKIKLLEAKSENNFNFTLDDSDIVRGDFRYTLKKEGLAYYLSPEKTEEAKAREEAARKAAEEAEKARLAQEEAARKAAEEAEKARLAQEEAARKAAEEAEKARLAQEEAARKAAEEAEKARLAQEEAARKAAEEAEKARLVQEEAARKAVEEAEKARLAQEEAARKAAEEAEKARLAQEEAARKAAEEAEKARLAQEEAARKAAEEAEKARLAQEEAARKAAEEAEKARLAQEEAARKAAEEAEKARLAQEEAARKAAEEAEKARLAQEEAARKAAEEAGKARAVSLSSELAAQINAVLGVTSALDLLVRKDKDERANVWSKYEYQTTKYQSGNSAFKQDFSLVQVGAEKYLDDHNLVIGTILSQSRANNDFQNYYNGKGDLTMLSFYGKKTWENGIYVGVDGSIGRANNKLSHQSQTIKLARNVYSLGLTVGKTLEVASFNLQPSFGMRYHHLTAANAQLENTKFETDRVDLLAIQAGLALNKTFTFNELKVKPELGSYFVDASHGTLKTKLNEFSLNQNIGRYFKQEVGIRLHYKGVSSSMHAGFTKGNTLQEQKFISLKVGYEW</sequence>
<evidence type="ECO:0000256" key="3">
    <source>
        <dbReference type="ARBA" id="ARBA00004571"/>
    </source>
</evidence>
<dbReference type="GO" id="GO:0009986">
    <property type="term" value="C:cell surface"/>
    <property type="evidence" value="ECO:0007669"/>
    <property type="project" value="UniProtKB-SubCell"/>
</dbReference>
<feature type="region of interest" description="Disordered" evidence="16">
    <location>
        <begin position="1020"/>
        <end position="1142"/>
    </location>
</feature>
<dbReference type="InterPro" id="IPR057393">
    <property type="entry name" value="PIC_HAP1_IgA0_b-sol2"/>
</dbReference>
<dbReference type="InterPro" id="IPR005546">
    <property type="entry name" value="Autotransporte_beta"/>
</dbReference>
<dbReference type="GO" id="GO:0042597">
    <property type="term" value="C:periplasmic space"/>
    <property type="evidence" value="ECO:0007669"/>
    <property type="project" value="UniProtKB-SubCell"/>
</dbReference>
<dbReference type="Pfam" id="PF02395">
    <property type="entry name" value="Peptidase_S6"/>
    <property type="match status" value="1"/>
</dbReference>
<evidence type="ECO:0000256" key="9">
    <source>
        <dbReference type="ARBA" id="ARBA00022729"/>
    </source>
</evidence>
<dbReference type="Gene3D" id="2.40.128.130">
    <property type="entry name" value="Autotransporter beta-domain"/>
    <property type="match status" value="1"/>
</dbReference>
<gene>
    <name evidence="20" type="primary">iga_1</name>
    <name evidence="20" type="ORF">NCTC10643_00141</name>
</gene>
<feature type="region of interest" description="Disordered" evidence="16">
    <location>
        <begin position="978"/>
        <end position="997"/>
    </location>
</feature>
<dbReference type="InterPro" id="IPR000710">
    <property type="entry name" value="Peptidase_S6"/>
</dbReference>
<accession>A0A448T390</accession>
<dbReference type="InterPro" id="IPR036709">
    <property type="entry name" value="Autotransporte_beta_dom_sf"/>
</dbReference>
<dbReference type="GO" id="GO:0004252">
    <property type="term" value="F:serine-type endopeptidase activity"/>
    <property type="evidence" value="ECO:0007669"/>
    <property type="project" value="InterPro"/>
</dbReference>
<dbReference type="Pfam" id="PF24078">
    <property type="entry name" value="Beta-sol_PIC_HAP1_IgA0_2nd"/>
    <property type="match status" value="1"/>
</dbReference>
<keyword evidence="12" id="KW-0720">Serine protease</keyword>
<evidence type="ECO:0000256" key="8">
    <source>
        <dbReference type="ARBA" id="ARBA00022692"/>
    </source>
</evidence>
<feature type="transmembrane region" description="Helical" evidence="17">
    <location>
        <begin position="6"/>
        <end position="28"/>
    </location>
</feature>
<evidence type="ECO:0000256" key="13">
    <source>
        <dbReference type="ARBA" id="ARBA00023136"/>
    </source>
</evidence>